<comment type="caution">
    <text evidence="3">The sequence shown here is derived from an EMBL/GenBank/DDBJ whole genome shotgun (WGS) entry which is preliminary data.</text>
</comment>
<dbReference type="InParanoid" id="A0A151GWF2"/>
<dbReference type="Proteomes" id="UP000076580">
    <property type="component" value="Chromosome 01"/>
</dbReference>
<evidence type="ECO:0000313" key="4">
    <source>
        <dbReference type="Proteomes" id="UP000076580"/>
    </source>
</evidence>
<gene>
    <name evidence="3" type="ORF">DCS_02566</name>
</gene>
<dbReference type="GO" id="GO:0016853">
    <property type="term" value="F:isomerase activity"/>
    <property type="evidence" value="ECO:0007669"/>
    <property type="project" value="UniProtKB-KW"/>
</dbReference>
<keyword evidence="4" id="KW-1185">Reference proteome</keyword>
<evidence type="ECO:0000256" key="2">
    <source>
        <dbReference type="RuleBase" id="RU003707"/>
    </source>
</evidence>
<accession>A0A151GWF2</accession>
<dbReference type="InterPro" id="IPR029045">
    <property type="entry name" value="ClpP/crotonase-like_dom_sf"/>
</dbReference>
<comment type="similarity">
    <text evidence="1 2">Belongs to the enoyl-CoA hydratase/isomerase family.</text>
</comment>
<dbReference type="EMBL" id="LAYC01000001">
    <property type="protein sequence ID" value="KYK61424.1"/>
    <property type="molecule type" value="Genomic_DNA"/>
</dbReference>
<dbReference type="CDD" id="cd06558">
    <property type="entry name" value="crotonase-like"/>
    <property type="match status" value="1"/>
</dbReference>
<dbReference type="SUPFAM" id="SSF52096">
    <property type="entry name" value="ClpP/crotonase"/>
    <property type="match status" value="1"/>
</dbReference>
<dbReference type="Gene3D" id="1.10.287.2460">
    <property type="match status" value="1"/>
</dbReference>
<dbReference type="AlphaFoldDB" id="A0A151GWF2"/>
<dbReference type="Pfam" id="PF00378">
    <property type="entry name" value="ECH_1"/>
    <property type="match status" value="2"/>
</dbReference>
<evidence type="ECO:0000313" key="3">
    <source>
        <dbReference type="EMBL" id="KYK61424.1"/>
    </source>
</evidence>
<evidence type="ECO:0000256" key="1">
    <source>
        <dbReference type="ARBA" id="ARBA00005254"/>
    </source>
</evidence>
<dbReference type="Gene3D" id="3.90.226.10">
    <property type="entry name" value="2-enoyl-CoA Hydratase, Chain A, domain 1"/>
    <property type="match status" value="1"/>
</dbReference>
<reference evidence="3 4" key="1">
    <citation type="journal article" date="2016" name="Sci. Rep.">
        <title>Insights into Adaptations to a Near-Obligate Nematode Endoparasitic Lifestyle from the Finished Genome of Drechmeria coniospora.</title>
        <authorList>
            <person name="Zhang L."/>
            <person name="Zhou Z."/>
            <person name="Guo Q."/>
            <person name="Fokkens L."/>
            <person name="Miskei M."/>
            <person name="Pocsi I."/>
            <person name="Zhang W."/>
            <person name="Chen M."/>
            <person name="Wang L."/>
            <person name="Sun Y."/>
            <person name="Donzelli B.G."/>
            <person name="Gibson D.M."/>
            <person name="Nelson D.R."/>
            <person name="Luo J.G."/>
            <person name="Rep M."/>
            <person name="Liu H."/>
            <person name="Yang S."/>
            <person name="Wang J."/>
            <person name="Krasnoff S.B."/>
            <person name="Xu Y."/>
            <person name="Molnar I."/>
            <person name="Lin M."/>
        </authorList>
    </citation>
    <scope>NUCLEOTIDE SEQUENCE [LARGE SCALE GENOMIC DNA]</scope>
    <source>
        <strain evidence="3 4">ARSEF 6962</strain>
    </source>
</reference>
<sequence>MADGDECSVSKSPDGITTVTLNRPERKNAVDPATAMKLAAAFADFEADDGQKVCILHGAHGTFCAGFDLHALAGTSVSQGRGGQDHRREPEARPKLDAYVVDAEAHGRGKNAAPMGPSRMQLSKPVIGAVSGHAVAGGLELALLADVRVAEDDAIFGVFCRRWGVPLLDGGTVRLQAVVGLGRAMDMILTGRPVSAAEALQMGLVNRVVRRGAALEEATKIARQLLAFPQACMKADRASCYYAAYDAVSFEDAMRNEFTRGVGVVAEESVAGAGRFSRGAGRHGTFADSKL</sequence>
<dbReference type="InterPro" id="IPR018376">
    <property type="entry name" value="Enoyl-CoA_hyd/isom_CS"/>
</dbReference>
<dbReference type="InterPro" id="IPR001753">
    <property type="entry name" value="Enoyl-CoA_hydra/iso"/>
</dbReference>
<keyword evidence="3" id="KW-0413">Isomerase</keyword>
<dbReference type="GeneID" id="63715209"/>
<dbReference type="PROSITE" id="PS00166">
    <property type="entry name" value="ENOYL_COA_HYDRATASE"/>
    <property type="match status" value="1"/>
</dbReference>
<name>A0A151GWF2_DRECN</name>
<dbReference type="STRING" id="98403.A0A151GWF2"/>
<dbReference type="RefSeq" id="XP_040660776.1">
    <property type="nucleotide sequence ID" value="XM_040799893.1"/>
</dbReference>
<dbReference type="PANTHER" id="PTHR43802">
    <property type="entry name" value="ENOYL-COA HYDRATASE"/>
    <property type="match status" value="1"/>
</dbReference>
<proteinExistence type="inferred from homology"/>
<dbReference type="NCBIfam" id="NF006108">
    <property type="entry name" value="PRK08259.1"/>
    <property type="match status" value="1"/>
</dbReference>
<protein>
    <submittedName>
        <fullName evidence="3">Enoyl-CoA hydratase/isomerase</fullName>
    </submittedName>
</protein>
<organism evidence="3 4">
    <name type="scientific">Drechmeria coniospora</name>
    <name type="common">Nematophagous fungus</name>
    <name type="synonym">Meria coniospora</name>
    <dbReference type="NCBI Taxonomy" id="98403"/>
    <lineage>
        <taxon>Eukaryota</taxon>
        <taxon>Fungi</taxon>
        <taxon>Dikarya</taxon>
        <taxon>Ascomycota</taxon>
        <taxon>Pezizomycotina</taxon>
        <taxon>Sordariomycetes</taxon>
        <taxon>Hypocreomycetidae</taxon>
        <taxon>Hypocreales</taxon>
        <taxon>Ophiocordycipitaceae</taxon>
        <taxon>Drechmeria</taxon>
    </lineage>
</organism>
<dbReference type="PANTHER" id="PTHR43802:SF1">
    <property type="entry name" value="IP11341P-RELATED"/>
    <property type="match status" value="1"/>
</dbReference>
<dbReference type="OrthoDB" id="2018133at2759"/>